<sequence>MRDYSHFNPGTAAAFERSDAAHRNGDHAEAAREFAHGLALASPEERQRIEAAVRRTTR</sequence>
<evidence type="ECO:0000313" key="2">
    <source>
        <dbReference type="Proteomes" id="UP001500058"/>
    </source>
</evidence>
<reference evidence="1 2" key="1">
    <citation type="journal article" date="2019" name="Int. J. Syst. Evol. Microbiol.">
        <title>The Global Catalogue of Microorganisms (GCM) 10K type strain sequencing project: providing services to taxonomists for standard genome sequencing and annotation.</title>
        <authorList>
            <consortium name="The Broad Institute Genomics Platform"/>
            <consortium name="The Broad Institute Genome Sequencing Center for Infectious Disease"/>
            <person name="Wu L."/>
            <person name="Ma J."/>
        </authorList>
    </citation>
    <scope>NUCLEOTIDE SEQUENCE [LARGE SCALE GENOMIC DNA]</scope>
    <source>
        <strain evidence="1 2">JCM 6921</strain>
    </source>
</reference>
<keyword evidence="2" id="KW-1185">Reference proteome</keyword>
<dbReference type="EMBL" id="BAAATJ010000002">
    <property type="protein sequence ID" value="GAA2386965.1"/>
    <property type="molecule type" value="Genomic_DNA"/>
</dbReference>
<name>A0ABN3HSE0_9ACTN</name>
<dbReference type="RefSeq" id="WP_344629339.1">
    <property type="nucleotide sequence ID" value="NZ_BAAATJ010000002.1"/>
</dbReference>
<organism evidence="1 2">
    <name type="scientific">Streptomyces glaucosporus</name>
    <dbReference type="NCBI Taxonomy" id="284044"/>
    <lineage>
        <taxon>Bacteria</taxon>
        <taxon>Bacillati</taxon>
        <taxon>Actinomycetota</taxon>
        <taxon>Actinomycetes</taxon>
        <taxon>Kitasatosporales</taxon>
        <taxon>Streptomycetaceae</taxon>
        <taxon>Streptomyces</taxon>
    </lineage>
</organism>
<comment type="caution">
    <text evidence="1">The sequence shown here is derived from an EMBL/GenBank/DDBJ whole genome shotgun (WGS) entry which is preliminary data.</text>
</comment>
<gene>
    <name evidence="1" type="ORF">GCM10010420_07320</name>
</gene>
<dbReference type="Proteomes" id="UP001500058">
    <property type="component" value="Unassembled WGS sequence"/>
</dbReference>
<accession>A0ABN3HSE0</accession>
<evidence type="ECO:0008006" key="3">
    <source>
        <dbReference type="Google" id="ProtNLM"/>
    </source>
</evidence>
<evidence type="ECO:0000313" key="1">
    <source>
        <dbReference type="EMBL" id="GAA2386965.1"/>
    </source>
</evidence>
<proteinExistence type="predicted"/>
<protein>
    <recommendedName>
        <fullName evidence="3">Tetratricopeptide repeat protein</fullName>
    </recommendedName>
</protein>